<organism evidence="2 3">
    <name type="scientific">Saccharothrix violaceirubra</name>
    <dbReference type="NCBI Taxonomy" id="413306"/>
    <lineage>
        <taxon>Bacteria</taxon>
        <taxon>Bacillati</taxon>
        <taxon>Actinomycetota</taxon>
        <taxon>Actinomycetes</taxon>
        <taxon>Pseudonocardiales</taxon>
        <taxon>Pseudonocardiaceae</taxon>
        <taxon>Saccharothrix</taxon>
    </lineage>
</organism>
<evidence type="ECO:0000313" key="2">
    <source>
        <dbReference type="EMBL" id="MBB4963782.1"/>
    </source>
</evidence>
<reference evidence="2 3" key="1">
    <citation type="submission" date="2020-08" db="EMBL/GenBank/DDBJ databases">
        <title>Sequencing the genomes of 1000 actinobacteria strains.</title>
        <authorList>
            <person name="Klenk H.-P."/>
        </authorList>
    </citation>
    <scope>NUCLEOTIDE SEQUENCE [LARGE SCALE GENOMIC DNA]</scope>
    <source>
        <strain evidence="2 3">DSM 45084</strain>
    </source>
</reference>
<gene>
    <name evidence="2" type="ORF">F4559_001141</name>
</gene>
<feature type="compositionally biased region" description="Gly residues" evidence="1">
    <location>
        <begin position="544"/>
        <end position="556"/>
    </location>
</feature>
<evidence type="ECO:0008006" key="4">
    <source>
        <dbReference type="Google" id="ProtNLM"/>
    </source>
</evidence>
<evidence type="ECO:0000256" key="1">
    <source>
        <dbReference type="SAM" id="MobiDB-lite"/>
    </source>
</evidence>
<protein>
    <recommendedName>
        <fullName evidence="4">Type I-E CRISPR-associated protein Cse1/CasA</fullName>
    </recommendedName>
</protein>
<dbReference type="NCBIfam" id="TIGR02547">
    <property type="entry name" value="casA_cse1"/>
    <property type="match status" value="1"/>
</dbReference>
<accession>A0A7W7WUG7</accession>
<dbReference type="AlphaFoldDB" id="A0A7W7WUG7"/>
<evidence type="ECO:0000313" key="3">
    <source>
        <dbReference type="Proteomes" id="UP000542674"/>
    </source>
</evidence>
<sequence length="623" mass="67269">MTGAPSYDLLSRPWIPVYTTGGEGEREVGLREALQSAHRHNLARLGLSGEGLVLLRLLLAVYEAAAGPVDDDGWDAAWRAPTLDPHGRIADYLDRWANRFDLYDPDRPFAQCAHLAEPNRGAVELHPAWLGGQGAAWFHPGLYRGADHPPWEPGEAARNLLVRMAYDTGGIKPAAPGDPAGKGNKVYGSRIGPLGATVRLVVLGATLKDTLLLNLPPAPRAPGDAPEWERDEGPPAGIRVDRVPAGRLELATMPARRLRLFPDRDGRVARWAWHDGDRVAGYWNHYHRLDPTLLCRDSRDGQGTADPDAFDPYGHQPRWWLLTRPLHVPPAADPRRWHSGALVHAVGAARRGLLPADLPLRVWVSQAVYNTHGSVAVGDHNGRVDLGPVGVHAAEPTARVVAFLDHQTAATLRGLAVAAAEALPHVTLGDRLTPDAYALERLWSDTTRRLAALDTDPSHEELAGVCLDYGRRLVGLCAQALDRLPFGGSSGMLMRAKAGVALERYVAYFTDLPTKPYPRKVTPVQARAFAAAAAGARARRSGGRKPGSGRGAGGGRPSPMLVAFGEEKTQAQWARDERCVVSVSALRSRLINGWDPEAALTTPGRRAPGAAPDDTEREGEESS</sequence>
<proteinExistence type="predicted"/>
<feature type="region of interest" description="Disordered" evidence="1">
    <location>
        <begin position="218"/>
        <end position="240"/>
    </location>
</feature>
<keyword evidence="3" id="KW-1185">Reference proteome</keyword>
<dbReference type="RefSeq" id="WP_184666527.1">
    <property type="nucleotide sequence ID" value="NZ_BAABAI010000034.1"/>
</dbReference>
<feature type="region of interest" description="Disordered" evidence="1">
    <location>
        <begin position="535"/>
        <end position="560"/>
    </location>
</feature>
<name>A0A7W7WUG7_9PSEU</name>
<dbReference type="Pfam" id="PF09481">
    <property type="entry name" value="CRISPR_Cse1"/>
    <property type="match status" value="1"/>
</dbReference>
<feature type="compositionally biased region" description="Acidic residues" evidence="1">
    <location>
        <begin position="613"/>
        <end position="623"/>
    </location>
</feature>
<feature type="region of interest" description="Disordered" evidence="1">
    <location>
        <begin position="592"/>
        <end position="623"/>
    </location>
</feature>
<comment type="caution">
    <text evidence="2">The sequence shown here is derived from an EMBL/GenBank/DDBJ whole genome shotgun (WGS) entry which is preliminary data.</text>
</comment>
<dbReference type="EMBL" id="JACHJS010000001">
    <property type="protein sequence ID" value="MBB4963782.1"/>
    <property type="molecule type" value="Genomic_DNA"/>
</dbReference>
<dbReference type="Proteomes" id="UP000542674">
    <property type="component" value="Unassembled WGS sequence"/>
</dbReference>
<feature type="compositionally biased region" description="Basic and acidic residues" evidence="1">
    <location>
        <begin position="227"/>
        <end position="240"/>
    </location>
</feature>
<dbReference type="InterPro" id="IPR013381">
    <property type="entry name" value="CRISPR-assoc_prot_Cse1"/>
</dbReference>